<feature type="transmembrane region" description="Helical" evidence="7">
    <location>
        <begin position="638"/>
        <end position="660"/>
    </location>
</feature>
<reference evidence="9 10" key="1">
    <citation type="submission" date="2019-05" db="EMBL/GenBank/DDBJ databases">
        <title>Nesterenkonia sp. GY074 isolated from the Southern Atlantic Ocean.</title>
        <authorList>
            <person name="Zhang G."/>
        </authorList>
    </citation>
    <scope>NUCLEOTIDE SEQUENCE [LARGE SCALE GENOMIC DNA]</scope>
    <source>
        <strain evidence="9 10">GY074</strain>
    </source>
</reference>
<keyword evidence="5 7" id="KW-1133">Transmembrane helix</keyword>
<organism evidence="9 10">
    <name type="scientific">Nesterenkonia salmonea</name>
    <dbReference type="NCBI Taxonomy" id="1804987"/>
    <lineage>
        <taxon>Bacteria</taxon>
        <taxon>Bacillati</taxon>
        <taxon>Actinomycetota</taxon>
        <taxon>Actinomycetes</taxon>
        <taxon>Micrococcales</taxon>
        <taxon>Micrococcaceae</taxon>
        <taxon>Nesterenkonia</taxon>
    </lineage>
</organism>
<dbReference type="SUPFAM" id="SSF82866">
    <property type="entry name" value="Multidrug efflux transporter AcrB transmembrane domain"/>
    <property type="match status" value="2"/>
</dbReference>
<evidence type="ECO:0000256" key="7">
    <source>
        <dbReference type="SAM" id="Phobius"/>
    </source>
</evidence>
<feature type="transmembrane region" description="Helical" evidence="7">
    <location>
        <begin position="178"/>
        <end position="196"/>
    </location>
</feature>
<feature type="transmembrane region" description="Helical" evidence="7">
    <location>
        <begin position="382"/>
        <end position="399"/>
    </location>
</feature>
<comment type="subcellular location">
    <subcellularLocation>
        <location evidence="1">Cell membrane</location>
        <topology evidence="1">Multi-pass membrane protein</topology>
    </subcellularLocation>
</comment>
<evidence type="ECO:0000256" key="6">
    <source>
        <dbReference type="ARBA" id="ARBA00023136"/>
    </source>
</evidence>
<evidence type="ECO:0000256" key="2">
    <source>
        <dbReference type="ARBA" id="ARBA00010157"/>
    </source>
</evidence>
<feature type="transmembrane region" description="Helical" evidence="7">
    <location>
        <begin position="312"/>
        <end position="335"/>
    </location>
</feature>
<dbReference type="InterPro" id="IPR004869">
    <property type="entry name" value="MMPL_dom"/>
</dbReference>
<feature type="transmembrane region" description="Helical" evidence="7">
    <location>
        <begin position="203"/>
        <end position="224"/>
    </location>
</feature>
<evidence type="ECO:0000256" key="3">
    <source>
        <dbReference type="ARBA" id="ARBA00022475"/>
    </source>
</evidence>
<dbReference type="PANTHER" id="PTHR33406:SF6">
    <property type="entry name" value="MEMBRANE PROTEIN YDGH-RELATED"/>
    <property type="match status" value="1"/>
</dbReference>
<evidence type="ECO:0000256" key="5">
    <source>
        <dbReference type="ARBA" id="ARBA00022989"/>
    </source>
</evidence>
<dbReference type="InterPro" id="IPR050545">
    <property type="entry name" value="Mycobact_MmpL"/>
</dbReference>
<dbReference type="Gene3D" id="1.20.1640.10">
    <property type="entry name" value="Multidrug efflux transporter AcrB transmembrane domain"/>
    <property type="match status" value="2"/>
</dbReference>
<dbReference type="PANTHER" id="PTHR33406">
    <property type="entry name" value="MEMBRANE PROTEIN MJ1562-RELATED"/>
    <property type="match status" value="1"/>
</dbReference>
<evidence type="ECO:0000313" key="10">
    <source>
        <dbReference type="Proteomes" id="UP000310458"/>
    </source>
</evidence>
<dbReference type="GO" id="GO:0005886">
    <property type="term" value="C:plasma membrane"/>
    <property type="evidence" value="ECO:0007669"/>
    <property type="project" value="UniProtKB-SubCell"/>
</dbReference>
<feature type="domain" description="SSD" evidence="8">
    <location>
        <begin position="238"/>
        <end position="333"/>
    </location>
</feature>
<evidence type="ECO:0000313" key="9">
    <source>
        <dbReference type="EMBL" id="TLP98258.1"/>
    </source>
</evidence>
<feature type="transmembrane region" description="Helical" evidence="7">
    <location>
        <begin position="666"/>
        <end position="689"/>
    </location>
</feature>
<protein>
    <submittedName>
        <fullName evidence="9">MMPL family transporter</fullName>
    </submittedName>
</protein>
<keyword evidence="4 7" id="KW-0812">Transmembrane</keyword>
<feature type="transmembrane region" description="Helical" evidence="7">
    <location>
        <begin position="538"/>
        <end position="557"/>
    </location>
</feature>
<dbReference type="EMBL" id="VAVZ01000011">
    <property type="protein sequence ID" value="TLP98258.1"/>
    <property type="molecule type" value="Genomic_DNA"/>
</dbReference>
<feature type="transmembrane region" description="Helical" evidence="7">
    <location>
        <begin position="236"/>
        <end position="258"/>
    </location>
</feature>
<gene>
    <name evidence="9" type="ORF">FEF26_05550</name>
</gene>
<keyword evidence="3" id="KW-1003">Cell membrane</keyword>
<dbReference type="AlphaFoldDB" id="A0A5R9BCD4"/>
<feature type="transmembrane region" description="Helical" evidence="7">
    <location>
        <begin position="279"/>
        <end position="300"/>
    </location>
</feature>
<sequence length="727" mass="77743">MKTRREGGRARRVLRVVLPALAVLIWVAITAVGGQTFGKVSEVISNDQTTFLPADAESTLALELSQEFSDDDAVPATVITEPTTGDLGEQQISALEAASGEFTDLDGVVQVLPPQVSEDEEAAQILVLMDDQAVEEGAVDGLRAAVDDLLPASDWTAHVTGPAALSDDFAEAFSGIDGLLLLVAVIAVFIILILVYRSVLLPFLVLLSSMAALCAAIVVIFQMAQMEWIQLNGQAQGILSILVIGAATDYSLLLVARYREELLHRQDRFSALWQAWRRSLPAILASGGTVAVALLCLLFSDLNSNRALGPVASAGIVFAMIATLTFLPAMLALLGRPVFWPKTPRVTEGAAAEPSRRQRRQERKQARLWSAAANLVRRRPRTVWIVVTLLLLGGSAGVLDLRAEGVAQSELVLTETDAKAGQEMLERHFDAGTGAPTDVFVPADEGDEALNIVQSIDGVGEAYAVSEQGSPASSASDAAEAEGFIQLSVTLTSAGDSLEAENTIREMRQQLQDLDGQALTGGTTATQLDTNETAQDDLLTIIPLVLAVILIFLVVLLRALVAPIILLVTTVLSYLAALGVSALVFNYVFGFPGADPTVPLFGFVFLTALGVDYSIFLTTRAREETPLRGPREGLLHSLVITGGVITSAGVVLAATFAALAVLPLMFMVQLAFLVSFGVLIDTLIVRTLLIPALGVDLGRWFWWPSRIYKPYEDAQAEKVTEKVPERV</sequence>
<dbReference type="Pfam" id="PF03176">
    <property type="entry name" value="MMPL"/>
    <property type="match status" value="2"/>
</dbReference>
<dbReference type="Proteomes" id="UP000310458">
    <property type="component" value="Unassembled WGS sequence"/>
</dbReference>
<feature type="transmembrane region" description="Helical" evidence="7">
    <location>
        <begin position="600"/>
        <end position="617"/>
    </location>
</feature>
<accession>A0A5R9BCD4</accession>
<keyword evidence="10" id="KW-1185">Reference proteome</keyword>
<proteinExistence type="inferred from homology"/>
<dbReference type="PROSITE" id="PS50156">
    <property type="entry name" value="SSD"/>
    <property type="match status" value="2"/>
</dbReference>
<name>A0A5R9BCD4_9MICC</name>
<keyword evidence="6 7" id="KW-0472">Membrane</keyword>
<comment type="caution">
    <text evidence="9">The sequence shown here is derived from an EMBL/GenBank/DDBJ whole genome shotgun (WGS) entry which is preliminary data.</text>
</comment>
<evidence type="ECO:0000256" key="1">
    <source>
        <dbReference type="ARBA" id="ARBA00004651"/>
    </source>
</evidence>
<dbReference type="OrthoDB" id="2365435at2"/>
<evidence type="ECO:0000256" key="4">
    <source>
        <dbReference type="ARBA" id="ARBA00022692"/>
    </source>
</evidence>
<comment type="similarity">
    <text evidence="2">Belongs to the resistance-nodulation-cell division (RND) (TC 2.A.6) family. MmpL subfamily.</text>
</comment>
<dbReference type="InterPro" id="IPR000731">
    <property type="entry name" value="SSD"/>
</dbReference>
<feature type="domain" description="SSD" evidence="8">
    <location>
        <begin position="567"/>
        <end position="695"/>
    </location>
</feature>
<evidence type="ECO:0000259" key="8">
    <source>
        <dbReference type="PROSITE" id="PS50156"/>
    </source>
</evidence>
<feature type="transmembrane region" description="Helical" evidence="7">
    <location>
        <begin position="564"/>
        <end position="588"/>
    </location>
</feature>